<name>A0A9D4G486_DREPO</name>
<dbReference type="OrthoDB" id="239865at2759"/>
<dbReference type="Pfam" id="PF25377">
    <property type="entry name" value="DUF7886"/>
    <property type="match status" value="1"/>
</dbReference>
<dbReference type="AlphaFoldDB" id="A0A9D4G486"/>
<feature type="domain" description="DUF7886" evidence="2">
    <location>
        <begin position="112"/>
        <end position="255"/>
    </location>
</feature>
<dbReference type="InterPro" id="IPR057208">
    <property type="entry name" value="DUF7886"/>
</dbReference>
<dbReference type="PANTHER" id="PTHR47915">
    <property type="entry name" value="SI:DKEY-19B23.7"/>
    <property type="match status" value="1"/>
</dbReference>
<evidence type="ECO:0000313" key="3">
    <source>
        <dbReference type="EMBL" id="KAH3807257.1"/>
    </source>
</evidence>
<evidence type="ECO:0000313" key="4">
    <source>
        <dbReference type="Proteomes" id="UP000828390"/>
    </source>
</evidence>
<evidence type="ECO:0000256" key="1">
    <source>
        <dbReference type="SAM" id="MobiDB-lite"/>
    </source>
</evidence>
<reference evidence="3" key="2">
    <citation type="submission" date="2020-11" db="EMBL/GenBank/DDBJ databases">
        <authorList>
            <person name="McCartney M.A."/>
            <person name="Auch B."/>
            <person name="Kono T."/>
            <person name="Mallez S."/>
            <person name="Becker A."/>
            <person name="Gohl D.M."/>
            <person name="Silverstein K.A.T."/>
            <person name="Koren S."/>
            <person name="Bechman K.B."/>
            <person name="Herman A."/>
            <person name="Abrahante J.E."/>
            <person name="Garbe J."/>
        </authorList>
    </citation>
    <scope>NUCLEOTIDE SEQUENCE</scope>
    <source>
        <strain evidence="3">Duluth1</strain>
        <tissue evidence="3">Whole animal</tissue>
    </source>
</reference>
<gene>
    <name evidence="3" type="ORF">DPMN_135592</name>
</gene>
<accession>A0A9D4G486</accession>
<feature type="region of interest" description="Disordered" evidence="1">
    <location>
        <begin position="270"/>
        <end position="361"/>
    </location>
</feature>
<dbReference type="Proteomes" id="UP000828390">
    <property type="component" value="Unassembled WGS sequence"/>
</dbReference>
<organism evidence="3 4">
    <name type="scientific">Dreissena polymorpha</name>
    <name type="common">Zebra mussel</name>
    <name type="synonym">Mytilus polymorpha</name>
    <dbReference type="NCBI Taxonomy" id="45954"/>
    <lineage>
        <taxon>Eukaryota</taxon>
        <taxon>Metazoa</taxon>
        <taxon>Spiralia</taxon>
        <taxon>Lophotrochozoa</taxon>
        <taxon>Mollusca</taxon>
        <taxon>Bivalvia</taxon>
        <taxon>Autobranchia</taxon>
        <taxon>Heteroconchia</taxon>
        <taxon>Euheterodonta</taxon>
        <taxon>Imparidentia</taxon>
        <taxon>Neoheterodontei</taxon>
        <taxon>Myida</taxon>
        <taxon>Dreissenoidea</taxon>
        <taxon>Dreissenidae</taxon>
        <taxon>Dreissena</taxon>
    </lineage>
</organism>
<evidence type="ECO:0000259" key="2">
    <source>
        <dbReference type="Pfam" id="PF25377"/>
    </source>
</evidence>
<feature type="compositionally biased region" description="Low complexity" evidence="1">
    <location>
        <begin position="271"/>
        <end position="281"/>
    </location>
</feature>
<keyword evidence="4" id="KW-1185">Reference proteome</keyword>
<sequence>MDPNETLMKKKLQSFLCEMLKFGTVKGFKHFAMYMRGREEMVLSVVNTPQMLSSATPIAPESLPVDKRKLSKSESFSSMNLPYDQRSLMLSIRSQMILSTHGVKDVGLPPASPSEEESLVTDDRSTLFLIAGYGRYSCPYVWVRSNHERLVKLTGSSREKDCPLKLKSTLKWKDQDIFVWDIVAELVKLCTYPSPRNPFEIDFDYFKLLPLSEKVLATVAMMNVLQKILVYTPDHKIYAGQVFEELQLITKQHFTALESLVKDNGLPAVLQQQQQHQQQQRQQHHSGPTSAPVGPGRTRTTSYNQPNSAPSYNQPYSAPSYNQPNSTPSYNQPNSTHSFNQPTSAPPTQSYGYTHTTRAMF</sequence>
<comment type="caution">
    <text evidence="3">The sequence shown here is derived from an EMBL/GenBank/DDBJ whole genome shotgun (WGS) entry which is preliminary data.</text>
</comment>
<dbReference type="PANTHER" id="PTHR47915:SF1">
    <property type="entry name" value="SI:DKEY-19B23.7"/>
    <property type="match status" value="1"/>
</dbReference>
<proteinExistence type="predicted"/>
<reference evidence="3" key="1">
    <citation type="journal article" date="2019" name="bioRxiv">
        <title>The Genome of the Zebra Mussel, Dreissena polymorpha: A Resource for Invasive Species Research.</title>
        <authorList>
            <person name="McCartney M.A."/>
            <person name="Auch B."/>
            <person name="Kono T."/>
            <person name="Mallez S."/>
            <person name="Zhang Y."/>
            <person name="Obille A."/>
            <person name="Becker A."/>
            <person name="Abrahante J.E."/>
            <person name="Garbe J."/>
            <person name="Badalamenti J.P."/>
            <person name="Herman A."/>
            <person name="Mangelson H."/>
            <person name="Liachko I."/>
            <person name="Sullivan S."/>
            <person name="Sone E.D."/>
            <person name="Koren S."/>
            <person name="Silverstein K.A.T."/>
            <person name="Beckman K.B."/>
            <person name="Gohl D.M."/>
        </authorList>
    </citation>
    <scope>NUCLEOTIDE SEQUENCE</scope>
    <source>
        <strain evidence="3">Duluth1</strain>
        <tissue evidence="3">Whole animal</tissue>
    </source>
</reference>
<feature type="compositionally biased region" description="Polar residues" evidence="1">
    <location>
        <begin position="298"/>
        <end position="361"/>
    </location>
</feature>
<dbReference type="EMBL" id="JAIWYP010000006">
    <property type="protein sequence ID" value="KAH3807257.1"/>
    <property type="molecule type" value="Genomic_DNA"/>
</dbReference>
<protein>
    <recommendedName>
        <fullName evidence="2">DUF7886 domain-containing protein</fullName>
    </recommendedName>
</protein>